<evidence type="ECO:0000256" key="2">
    <source>
        <dbReference type="ARBA" id="ARBA00023002"/>
    </source>
</evidence>
<proteinExistence type="inferred from homology"/>
<evidence type="ECO:0000256" key="1">
    <source>
        <dbReference type="ARBA" id="ARBA00006484"/>
    </source>
</evidence>
<comment type="similarity">
    <text evidence="1 3">Belongs to the short-chain dehydrogenases/reductases (SDR) family.</text>
</comment>
<dbReference type="AlphaFoldDB" id="A0A1D2YTN6"/>
<dbReference type="GO" id="GO:0016616">
    <property type="term" value="F:oxidoreductase activity, acting on the CH-OH group of donors, NAD or NADP as acceptor"/>
    <property type="evidence" value="ECO:0007669"/>
    <property type="project" value="UniProtKB-ARBA"/>
</dbReference>
<dbReference type="FunFam" id="3.40.50.720:FF:000047">
    <property type="entry name" value="NADP-dependent L-serine/L-allo-threonine dehydrogenase"/>
    <property type="match status" value="1"/>
</dbReference>
<evidence type="ECO:0000313" key="5">
    <source>
        <dbReference type="Proteomes" id="UP000243739"/>
    </source>
</evidence>
<dbReference type="Proteomes" id="UP000243739">
    <property type="component" value="Unassembled WGS sequence"/>
</dbReference>
<evidence type="ECO:0000313" key="4">
    <source>
        <dbReference type="EMBL" id="OEF99036.1"/>
    </source>
</evidence>
<accession>A0A1D2YTN6</accession>
<dbReference type="InterPro" id="IPR002347">
    <property type="entry name" value="SDR_fam"/>
</dbReference>
<keyword evidence="2" id="KW-0560">Oxidoreductase</keyword>
<dbReference type="OrthoDB" id="9793345at2"/>
<dbReference type="PANTHER" id="PTHR44196">
    <property type="entry name" value="DEHYDROGENASE/REDUCTASE SDR FAMILY MEMBER 7B"/>
    <property type="match status" value="1"/>
</dbReference>
<dbReference type="PRINTS" id="PR00081">
    <property type="entry name" value="GDHRDH"/>
</dbReference>
<gene>
    <name evidence="4" type="ORF">BHF71_02270</name>
</gene>
<dbReference type="PANTHER" id="PTHR44196:SF1">
    <property type="entry name" value="DEHYDROGENASE_REDUCTASE SDR FAMILY MEMBER 7B"/>
    <property type="match status" value="1"/>
</dbReference>
<dbReference type="PROSITE" id="PS00061">
    <property type="entry name" value="ADH_SHORT"/>
    <property type="match status" value="1"/>
</dbReference>
<dbReference type="STRING" id="337097.BHF71_02270"/>
<dbReference type="EMBL" id="MIJF01000035">
    <property type="protein sequence ID" value="OEF99036.1"/>
    <property type="molecule type" value="Genomic_DNA"/>
</dbReference>
<dbReference type="Pfam" id="PF00106">
    <property type="entry name" value="adh_short"/>
    <property type="match status" value="1"/>
</dbReference>
<dbReference type="Gene3D" id="3.40.50.720">
    <property type="entry name" value="NAD(P)-binding Rossmann-like Domain"/>
    <property type="match status" value="1"/>
</dbReference>
<comment type="caution">
    <text evidence="4">The sequence shown here is derived from an EMBL/GenBank/DDBJ whole genome shotgun (WGS) entry which is preliminary data.</text>
</comment>
<dbReference type="InterPro" id="IPR036291">
    <property type="entry name" value="NAD(P)-bd_dom_sf"/>
</dbReference>
<dbReference type="InterPro" id="IPR020904">
    <property type="entry name" value="Sc_DH/Rdtase_CS"/>
</dbReference>
<organism evidence="4 5">
    <name type="scientific">Vulcanibacillus modesticaldus</name>
    <dbReference type="NCBI Taxonomy" id="337097"/>
    <lineage>
        <taxon>Bacteria</taxon>
        <taxon>Bacillati</taxon>
        <taxon>Bacillota</taxon>
        <taxon>Bacilli</taxon>
        <taxon>Bacillales</taxon>
        <taxon>Bacillaceae</taxon>
        <taxon>Vulcanibacillus</taxon>
    </lineage>
</organism>
<name>A0A1D2YTN6_9BACI</name>
<dbReference type="PRINTS" id="PR00080">
    <property type="entry name" value="SDRFAMILY"/>
</dbReference>
<evidence type="ECO:0000256" key="3">
    <source>
        <dbReference type="RuleBase" id="RU000363"/>
    </source>
</evidence>
<sequence>MEWIIMLKDKVVVITGASSGVGAEIAKLLAQKGATTLLMARSLEKLKKVSSQIEGKHEIYQMDVTSTEQVFQTMDDVLSKYGKIDILINNAGFGVFDYFIDASLKDYEEMMDTNYMGMVRCTKAVLPSMLKRNSGHIINIASVAGKLATAKSAGYSATKFAMIGFANSLRHELVDTKIFVSSVNPGPIDTPFFDIADPSGSYVKNIKWLMLTPEQVANEVLDVIISKKSDKTIPFFSRVGVKLYHMFPNTFDKLLGKMMNQK</sequence>
<protein>
    <submittedName>
        <fullName evidence="4">Oxidoreductase</fullName>
    </submittedName>
</protein>
<dbReference type="GO" id="GO:0016020">
    <property type="term" value="C:membrane"/>
    <property type="evidence" value="ECO:0007669"/>
    <property type="project" value="TreeGrafter"/>
</dbReference>
<dbReference type="PIRSF" id="PIRSF000126">
    <property type="entry name" value="11-beta-HSD1"/>
    <property type="match status" value="1"/>
</dbReference>
<keyword evidence="5" id="KW-1185">Reference proteome</keyword>
<reference evidence="4 5" key="1">
    <citation type="submission" date="2016-09" db="EMBL/GenBank/DDBJ databases">
        <title>Draft genome sequence for the type strain of Vulcanibacillus modesticaldus BR, a strictly anaerobic, moderately thermophilic, and nitrate-reducing bacterium from deep sea-hydrothermal vents of the Mid-Atlantic Ridge.</title>
        <authorList>
            <person name="Abin C.A."/>
            <person name="Hollibaugh J.T."/>
        </authorList>
    </citation>
    <scope>NUCLEOTIDE SEQUENCE [LARGE SCALE GENOMIC DNA]</scope>
    <source>
        <strain evidence="4 5">BR</strain>
    </source>
</reference>
<dbReference type="SUPFAM" id="SSF51735">
    <property type="entry name" value="NAD(P)-binding Rossmann-fold domains"/>
    <property type="match status" value="1"/>
</dbReference>